<dbReference type="HOGENOM" id="CLU_045973_0_0_3"/>
<reference evidence="3" key="1">
    <citation type="journal article" date="2013" name="Proc. Natl. Acad. Sci. U.S.A.">
        <title>Improving the coverage of the cyanobacterial phylum using diversity-driven genome sequencing.</title>
        <authorList>
            <person name="Shih P.M."/>
            <person name="Wu D."/>
            <person name="Latifi A."/>
            <person name="Axen S.D."/>
            <person name="Fewer D.P."/>
            <person name="Talla E."/>
            <person name="Calteau A."/>
            <person name="Cai F."/>
            <person name="Tandeau de Marsac N."/>
            <person name="Rippka R."/>
            <person name="Herdman M."/>
            <person name="Sivonen K."/>
            <person name="Coursin T."/>
            <person name="Laurent T."/>
            <person name="Goodwin L."/>
            <person name="Nolan M."/>
            <person name="Davenport K.W."/>
            <person name="Han C.S."/>
            <person name="Rubin E.M."/>
            <person name="Eisen J.A."/>
            <person name="Woyke T."/>
            <person name="Gugger M."/>
            <person name="Kerfeld C.A."/>
        </authorList>
    </citation>
    <scope>NUCLEOTIDE SEQUENCE [LARGE SCALE GENOMIC DNA]</scope>
    <source>
        <strain evidence="3">ATCC 29371 / PCC 7437</strain>
    </source>
</reference>
<keyword evidence="2" id="KW-0012">Acyltransferase</keyword>
<evidence type="ECO:0000259" key="1">
    <source>
        <dbReference type="SMART" id="SM00563"/>
    </source>
</evidence>
<evidence type="ECO:0000313" key="3">
    <source>
        <dbReference type="Proteomes" id="UP000010473"/>
    </source>
</evidence>
<dbReference type="GO" id="GO:0016746">
    <property type="term" value="F:acyltransferase activity"/>
    <property type="evidence" value="ECO:0007669"/>
    <property type="project" value="UniProtKB-KW"/>
</dbReference>
<dbReference type="eggNOG" id="COG0204">
    <property type="taxonomic scope" value="Bacteria"/>
</dbReference>
<dbReference type="EMBL" id="CP003653">
    <property type="protein sequence ID" value="AFZ37003.1"/>
    <property type="molecule type" value="Genomic_DNA"/>
</dbReference>
<keyword evidence="2" id="KW-0808">Transferase</keyword>
<dbReference type="OrthoDB" id="524611at2"/>
<dbReference type="SMART" id="SM00563">
    <property type="entry name" value="PlsC"/>
    <property type="match status" value="1"/>
</dbReference>
<dbReference type="InterPro" id="IPR002123">
    <property type="entry name" value="Plipid/glycerol_acylTrfase"/>
</dbReference>
<dbReference type="RefSeq" id="WP_015194665.1">
    <property type="nucleotide sequence ID" value="NC_019748.1"/>
</dbReference>
<name>K9XWT8_STAC7</name>
<dbReference type="AlphaFoldDB" id="K9XWT8"/>
<gene>
    <name evidence="2" type="ordered locus">Sta7437_3505</name>
</gene>
<dbReference type="KEGG" id="scs:Sta7437_3505"/>
<dbReference type="STRING" id="111780.Sta7437_3505"/>
<accession>K9XWT8</accession>
<dbReference type="Proteomes" id="UP000010473">
    <property type="component" value="Chromosome"/>
</dbReference>
<dbReference type="SUPFAM" id="SSF69593">
    <property type="entry name" value="Glycerol-3-phosphate (1)-acyltransferase"/>
    <property type="match status" value="1"/>
</dbReference>
<organism evidence="2 3">
    <name type="scientific">Stanieria cyanosphaera (strain ATCC 29371 / PCC 7437)</name>
    <dbReference type="NCBI Taxonomy" id="111780"/>
    <lineage>
        <taxon>Bacteria</taxon>
        <taxon>Bacillati</taxon>
        <taxon>Cyanobacteriota</taxon>
        <taxon>Cyanophyceae</taxon>
        <taxon>Pleurocapsales</taxon>
        <taxon>Dermocarpellaceae</taxon>
        <taxon>Stanieria</taxon>
    </lineage>
</organism>
<keyword evidence="3" id="KW-1185">Reference proteome</keyword>
<evidence type="ECO:0000313" key="2">
    <source>
        <dbReference type="EMBL" id="AFZ37003.1"/>
    </source>
</evidence>
<feature type="domain" description="Phospholipid/glycerol acyltransferase" evidence="1">
    <location>
        <begin position="68"/>
        <end position="213"/>
    </location>
</feature>
<dbReference type="PATRIC" id="fig|111780.3.peg.3632"/>
<proteinExistence type="predicted"/>
<sequence length="463" mass="53373">MDHAQPKLDFIPPTFNPFVLRMVHLSLPMLQRFRVQPWLPAGISPIETVNGETLVDLYHQFQNNKIRLILAFRHCEVDDPLSGLYLFSRAIPKLARQQGISLQSPIHSHFMYDRGMTIWAGNWLGWLFAQIGGIPVHRGKTLDWQAIKKARELLVNGRFPLTVAPEGATNGHSEVVSPLEPGVAQLAFWCVEDLAKAKRVEQVVVVPINIQYRYINPQWSKLDWLLSKLEADCGLAKSIEVASTEKPEQFYYQRLLRLGEYLLTEMEHFYRHFYHRHFPDLPQSLSREENLTVRLQNLLDLSLQVGEEYFGLKQKGNIIERCRRLEEAGWNYIYREELSNLKSLSSLKRGLADLIAAEASLRMLHMRLVESFVAVTGTYIQEKPCFERFAETSLILFDAIARIKGTRNPRRPRLGWRKSRVTIGEPISVNQRAIAYQQNRQGAKQAVAQLTHDLQIALEKMIV</sequence>
<dbReference type="Pfam" id="PF01553">
    <property type="entry name" value="Acyltransferase"/>
    <property type="match status" value="1"/>
</dbReference>
<protein>
    <submittedName>
        <fullName evidence="2">Phospholipid/glycerol acyltransferase</fullName>
    </submittedName>
</protein>